<proteinExistence type="predicted"/>
<dbReference type="GO" id="GO:0022857">
    <property type="term" value="F:transmembrane transporter activity"/>
    <property type="evidence" value="ECO:0007669"/>
    <property type="project" value="InterPro"/>
</dbReference>
<dbReference type="SUPFAM" id="SSF103473">
    <property type="entry name" value="MFS general substrate transporter"/>
    <property type="match status" value="1"/>
</dbReference>
<evidence type="ECO:0000256" key="3">
    <source>
        <dbReference type="ARBA" id="ARBA00022692"/>
    </source>
</evidence>
<dbReference type="CDD" id="cd17326">
    <property type="entry name" value="MFS_MFSD8"/>
    <property type="match status" value="1"/>
</dbReference>
<feature type="transmembrane region" description="Helical" evidence="6">
    <location>
        <begin position="500"/>
        <end position="520"/>
    </location>
</feature>
<dbReference type="InterPro" id="IPR036259">
    <property type="entry name" value="MFS_trans_sf"/>
</dbReference>
<dbReference type="PROSITE" id="PS50850">
    <property type="entry name" value="MFS"/>
    <property type="match status" value="1"/>
</dbReference>
<comment type="subcellular location">
    <subcellularLocation>
        <location evidence="1">Endomembrane system</location>
        <topology evidence="1">Multi-pass membrane protein</topology>
    </subcellularLocation>
</comment>
<dbReference type="EMBL" id="REGN01003168">
    <property type="protein sequence ID" value="RNA24089.1"/>
    <property type="molecule type" value="Genomic_DNA"/>
</dbReference>
<keyword evidence="2" id="KW-0813">Transport</keyword>
<comment type="caution">
    <text evidence="8">The sequence shown here is derived from an EMBL/GenBank/DDBJ whole genome shotgun (WGS) entry which is preliminary data.</text>
</comment>
<protein>
    <submittedName>
        <fullName evidence="8">Major facilitator superfamily domain-containing 8</fullName>
    </submittedName>
</protein>
<sequence>MDEHSPLLKNYGSSINQQLPKYITRPKIKNQSFRFCIPSQETEKEKRDRFFSIKVCYVCMFLSAVSFTITISSIWPFLQIIDETTDTEFFGWIVSSFSIGQLLSSPLFGYWSNRISCHKIPILVTMVVTIIGNLVYIYLQDVGEAKLGQPKIWMLSSRFIMGIGASTAAIIRSYASTATIVSERTAVLANISACQGLGFIIGPVLQALLVPVGFPGIIDVKAFHLNFYTSPAVLSIIIYLILIGIVLLKFNEYVVIDNKNVDKLLSVNSAEDLSESYKHMPPADHTAITLALILFFINCFIFSFFETLSTPLTIDMYAWSKSEATLYNGLILGGFGILGVIVVLMSKFLTKKFKEKTLMLFGYILLFVAVVAFLPWGDNFPSVQIPTIQPGQKNTTSLVPMNTTTSFRTSSEEPPRGCPLDYDWCFYTPIVQFFQFLIGFALLITGYSIANVMSFAIYSKLLGPKPQGLMMGILTSCGSLSRAVGPIVVSYLYGLYGPRVSFISLSGIVILAILIIVFTFKRYEPYKF</sequence>
<dbReference type="InterPro" id="IPR051068">
    <property type="entry name" value="MFS_Domain-Containing_Protein"/>
</dbReference>
<dbReference type="Gene3D" id="1.20.1250.20">
    <property type="entry name" value="MFS general substrate transporter like domains"/>
    <property type="match status" value="1"/>
</dbReference>
<evidence type="ECO:0000256" key="1">
    <source>
        <dbReference type="ARBA" id="ARBA00004127"/>
    </source>
</evidence>
<dbReference type="PANTHER" id="PTHR23510:SF3">
    <property type="entry name" value="MAJOR FACILITATOR SUPERFAMILY DOMAIN-CONTAINING PROTEIN 8"/>
    <property type="match status" value="1"/>
</dbReference>
<dbReference type="GO" id="GO:0005765">
    <property type="term" value="C:lysosomal membrane"/>
    <property type="evidence" value="ECO:0007669"/>
    <property type="project" value="TreeGrafter"/>
</dbReference>
<accession>A0A3M7RKT7</accession>
<name>A0A3M7RKT7_BRAPC</name>
<evidence type="ECO:0000313" key="8">
    <source>
        <dbReference type="EMBL" id="RNA24089.1"/>
    </source>
</evidence>
<dbReference type="PANTHER" id="PTHR23510">
    <property type="entry name" value="INNER MEMBRANE TRANSPORT PROTEIN YAJR"/>
    <property type="match status" value="1"/>
</dbReference>
<keyword evidence="4 6" id="KW-1133">Transmembrane helix</keyword>
<dbReference type="Proteomes" id="UP000276133">
    <property type="component" value="Unassembled WGS sequence"/>
</dbReference>
<reference evidence="8 9" key="1">
    <citation type="journal article" date="2018" name="Sci. Rep.">
        <title>Genomic signatures of local adaptation to the degree of environmental predictability in rotifers.</title>
        <authorList>
            <person name="Franch-Gras L."/>
            <person name="Hahn C."/>
            <person name="Garcia-Roger E.M."/>
            <person name="Carmona M.J."/>
            <person name="Serra M."/>
            <person name="Gomez A."/>
        </authorList>
    </citation>
    <scope>NUCLEOTIDE SEQUENCE [LARGE SCALE GENOMIC DNA]</scope>
    <source>
        <strain evidence="8">HYR1</strain>
    </source>
</reference>
<evidence type="ECO:0000256" key="5">
    <source>
        <dbReference type="ARBA" id="ARBA00023136"/>
    </source>
</evidence>
<dbReference type="InterPro" id="IPR011701">
    <property type="entry name" value="MFS"/>
</dbReference>
<evidence type="ECO:0000256" key="6">
    <source>
        <dbReference type="SAM" id="Phobius"/>
    </source>
</evidence>
<feature type="transmembrane region" description="Helical" evidence="6">
    <location>
        <begin position="325"/>
        <end position="345"/>
    </location>
</feature>
<organism evidence="8 9">
    <name type="scientific">Brachionus plicatilis</name>
    <name type="common">Marine rotifer</name>
    <name type="synonym">Brachionus muelleri</name>
    <dbReference type="NCBI Taxonomy" id="10195"/>
    <lineage>
        <taxon>Eukaryota</taxon>
        <taxon>Metazoa</taxon>
        <taxon>Spiralia</taxon>
        <taxon>Gnathifera</taxon>
        <taxon>Rotifera</taxon>
        <taxon>Eurotatoria</taxon>
        <taxon>Monogononta</taxon>
        <taxon>Pseudotrocha</taxon>
        <taxon>Ploima</taxon>
        <taxon>Brachionidae</taxon>
        <taxon>Brachionus</taxon>
    </lineage>
</organism>
<feature type="transmembrane region" description="Helical" evidence="6">
    <location>
        <begin position="287"/>
        <end position="305"/>
    </location>
</feature>
<evidence type="ECO:0000313" key="9">
    <source>
        <dbReference type="Proteomes" id="UP000276133"/>
    </source>
</evidence>
<dbReference type="GO" id="GO:0012505">
    <property type="term" value="C:endomembrane system"/>
    <property type="evidence" value="ECO:0007669"/>
    <property type="project" value="UniProtKB-SubCell"/>
</dbReference>
<dbReference type="InterPro" id="IPR020846">
    <property type="entry name" value="MFS_dom"/>
</dbReference>
<dbReference type="AlphaFoldDB" id="A0A3M7RKT7"/>
<feature type="transmembrane region" description="Helical" evidence="6">
    <location>
        <begin position="89"/>
        <end position="108"/>
    </location>
</feature>
<evidence type="ECO:0000259" key="7">
    <source>
        <dbReference type="PROSITE" id="PS50850"/>
    </source>
</evidence>
<feature type="transmembrane region" description="Helical" evidence="6">
    <location>
        <begin position="357"/>
        <end position="376"/>
    </location>
</feature>
<keyword evidence="5 6" id="KW-0472">Membrane</keyword>
<evidence type="ECO:0000256" key="4">
    <source>
        <dbReference type="ARBA" id="ARBA00022989"/>
    </source>
</evidence>
<feature type="transmembrane region" description="Helical" evidence="6">
    <location>
        <begin position="228"/>
        <end position="250"/>
    </location>
</feature>
<evidence type="ECO:0000256" key="2">
    <source>
        <dbReference type="ARBA" id="ARBA00022448"/>
    </source>
</evidence>
<feature type="transmembrane region" description="Helical" evidence="6">
    <location>
        <begin position="187"/>
        <end position="208"/>
    </location>
</feature>
<feature type="transmembrane region" description="Helical" evidence="6">
    <location>
        <begin position="469"/>
        <end position="494"/>
    </location>
</feature>
<feature type="transmembrane region" description="Helical" evidence="6">
    <location>
        <begin position="55"/>
        <end position="77"/>
    </location>
</feature>
<keyword evidence="9" id="KW-1185">Reference proteome</keyword>
<feature type="transmembrane region" description="Helical" evidence="6">
    <location>
        <begin position="120"/>
        <end position="139"/>
    </location>
</feature>
<dbReference type="OrthoDB" id="370281at2759"/>
<keyword evidence="3 6" id="KW-0812">Transmembrane</keyword>
<feature type="transmembrane region" description="Helical" evidence="6">
    <location>
        <begin position="433"/>
        <end position="457"/>
    </location>
</feature>
<dbReference type="Pfam" id="PF07690">
    <property type="entry name" value="MFS_1"/>
    <property type="match status" value="2"/>
</dbReference>
<feature type="transmembrane region" description="Helical" evidence="6">
    <location>
        <begin position="159"/>
        <end position="175"/>
    </location>
</feature>
<dbReference type="STRING" id="10195.A0A3M7RKT7"/>
<gene>
    <name evidence="8" type="ORF">BpHYR1_008912</name>
</gene>
<feature type="domain" description="Major facilitator superfamily (MFS) profile" evidence="7">
    <location>
        <begin position="52"/>
        <end position="524"/>
    </location>
</feature>